<gene>
    <name evidence="2" type="ORF">DCC39_15425</name>
</gene>
<accession>A0A2U1JT94</accession>
<keyword evidence="1" id="KW-0812">Transmembrane</keyword>
<keyword evidence="1" id="KW-1133">Transmembrane helix</keyword>
<evidence type="ECO:0000313" key="3">
    <source>
        <dbReference type="Proteomes" id="UP000245998"/>
    </source>
</evidence>
<comment type="caution">
    <text evidence="2">The sequence shown here is derived from an EMBL/GenBank/DDBJ whole genome shotgun (WGS) entry which is preliminary data.</text>
</comment>
<feature type="transmembrane region" description="Helical" evidence="1">
    <location>
        <begin position="60"/>
        <end position="83"/>
    </location>
</feature>
<dbReference type="EMBL" id="QCZG01000040">
    <property type="protein sequence ID" value="PWA08174.1"/>
    <property type="molecule type" value="Genomic_DNA"/>
</dbReference>
<sequence>MAIRGFLHPVLALFLFMVGILMANTVHLSFGLIMILGGLMLGFSPIRNDIPFMNKKAKSLFYVSFIFLLLLISSTFLVIITVIT</sequence>
<reference evidence="2 3" key="1">
    <citation type="submission" date="2018-04" db="EMBL/GenBank/DDBJ databases">
        <title>Camelliibacillus theae gen. nov., sp. nov., isolated from Pu'er tea.</title>
        <authorList>
            <person name="Niu L."/>
        </authorList>
    </citation>
    <scope>NUCLEOTIDE SEQUENCE [LARGE SCALE GENOMIC DNA]</scope>
    <source>
        <strain evidence="2 3">T8</strain>
    </source>
</reference>
<dbReference type="RefSeq" id="WP_116555796.1">
    <property type="nucleotide sequence ID" value="NZ_QCZG01000040.1"/>
</dbReference>
<proteinExistence type="predicted"/>
<dbReference type="Proteomes" id="UP000245998">
    <property type="component" value="Unassembled WGS sequence"/>
</dbReference>
<keyword evidence="3" id="KW-1185">Reference proteome</keyword>
<dbReference type="AlphaFoldDB" id="A0A2U1JT94"/>
<keyword evidence="1" id="KW-0472">Membrane</keyword>
<organism evidence="2 3">
    <name type="scientific">Pueribacillus theae</name>
    <dbReference type="NCBI Taxonomy" id="2171751"/>
    <lineage>
        <taxon>Bacteria</taxon>
        <taxon>Bacillati</taxon>
        <taxon>Bacillota</taxon>
        <taxon>Bacilli</taxon>
        <taxon>Bacillales</taxon>
        <taxon>Bacillaceae</taxon>
        <taxon>Pueribacillus</taxon>
    </lineage>
</organism>
<evidence type="ECO:0000313" key="2">
    <source>
        <dbReference type="EMBL" id="PWA08174.1"/>
    </source>
</evidence>
<feature type="transmembrane region" description="Helical" evidence="1">
    <location>
        <begin position="6"/>
        <end position="39"/>
    </location>
</feature>
<name>A0A2U1JT94_9BACI</name>
<evidence type="ECO:0000256" key="1">
    <source>
        <dbReference type="SAM" id="Phobius"/>
    </source>
</evidence>
<protein>
    <submittedName>
        <fullName evidence="2">Uncharacterized protein</fullName>
    </submittedName>
</protein>